<feature type="signal peptide" evidence="1">
    <location>
        <begin position="1"/>
        <end position="29"/>
    </location>
</feature>
<gene>
    <name evidence="2" type="ORF">H5410_003711</name>
</gene>
<evidence type="ECO:0000313" key="3">
    <source>
        <dbReference type="Proteomes" id="UP000824120"/>
    </source>
</evidence>
<dbReference type="Proteomes" id="UP000824120">
    <property type="component" value="Chromosome 1"/>
</dbReference>
<evidence type="ECO:0000313" key="2">
    <source>
        <dbReference type="EMBL" id="KAG5631994.1"/>
    </source>
</evidence>
<keyword evidence="3" id="KW-1185">Reference proteome</keyword>
<organism evidence="2 3">
    <name type="scientific">Solanum commersonii</name>
    <name type="common">Commerson's wild potato</name>
    <name type="synonym">Commerson's nightshade</name>
    <dbReference type="NCBI Taxonomy" id="4109"/>
    <lineage>
        <taxon>Eukaryota</taxon>
        <taxon>Viridiplantae</taxon>
        <taxon>Streptophyta</taxon>
        <taxon>Embryophyta</taxon>
        <taxon>Tracheophyta</taxon>
        <taxon>Spermatophyta</taxon>
        <taxon>Magnoliopsida</taxon>
        <taxon>eudicotyledons</taxon>
        <taxon>Gunneridae</taxon>
        <taxon>Pentapetalae</taxon>
        <taxon>asterids</taxon>
        <taxon>lamiids</taxon>
        <taxon>Solanales</taxon>
        <taxon>Solanaceae</taxon>
        <taxon>Solanoideae</taxon>
        <taxon>Solaneae</taxon>
        <taxon>Solanum</taxon>
    </lineage>
</organism>
<name>A0A9J6B5V8_SOLCO</name>
<protein>
    <submittedName>
        <fullName evidence="2">Uncharacterized protein</fullName>
    </submittedName>
</protein>
<comment type="caution">
    <text evidence="2">The sequence shown here is derived from an EMBL/GenBank/DDBJ whole genome shotgun (WGS) entry which is preliminary data.</text>
</comment>
<feature type="chain" id="PRO_5039913210" evidence="1">
    <location>
        <begin position="30"/>
        <end position="114"/>
    </location>
</feature>
<keyword evidence="1" id="KW-0732">Signal</keyword>
<reference evidence="2 3" key="1">
    <citation type="submission" date="2020-09" db="EMBL/GenBank/DDBJ databases">
        <title>De no assembly of potato wild relative species, Solanum commersonii.</title>
        <authorList>
            <person name="Cho K."/>
        </authorList>
    </citation>
    <scope>NUCLEOTIDE SEQUENCE [LARGE SCALE GENOMIC DNA]</scope>
    <source>
        <strain evidence="2">LZ3.2</strain>
        <tissue evidence="2">Leaf</tissue>
    </source>
</reference>
<accession>A0A9J6B5V8</accession>
<dbReference type="EMBL" id="JACXVP010000001">
    <property type="protein sequence ID" value="KAG5631994.1"/>
    <property type="molecule type" value="Genomic_DNA"/>
</dbReference>
<proteinExistence type="predicted"/>
<dbReference type="AlphaFoldDB" id="A0A9J6B5V8"/>
<sequence length="114" mass="13442">MGLTWNGLTLWISNWGVLYLLLTDYKVDGKNFIEIFYLSYECEFGEDANSERKKRMVEPSCGEKRKKFSPGTYEDPLAPEKEEWEKEIYILFVEMDMRILEVQVGFTNSSIYAE</sequence>
<evidence type="ECO:0000256" key="1">
    <source>
        <dbReference type="SAM" id="SignalP"/>
    </source>
</evidence>